<keyword evidence="11" id="KW-1185">Reference proteome</keyword>
<dbReference type="Pfam" id="PF00460">
    <property type="entry name" value="Flg_bb_rod"/>
    <property type="match status" value="1"/>
</dbReference>
<reference evidence="10" key="1">
    <citation type="submission" date="2021-04" db="EMBL/GenBank/DDBJ databases">
        <title>Ouciella asimina sp. nov., isolated from the surface seawater in the hydrothermal field of Okinawa Trough.</title>
        <authorList>
            <person name="Shuang W."/>
        </authorList>
    </citation>
    <scope>NUCLEOTIDE SEQUENCE</scope>
    <source>
        <strain evidence="10">LXI357</strain>
    </source>
</reference>
<dbReference type="SUPFAM" id="SSF64518">
    <property type="entry name" value="Phase 1 flagellin"/>
    <property type="match status" value="1"/>
</dbReference>
<gene>
    <name evidence="10" type="primary">flgK</name>
    <name evidence="10" type="ORF">J7S20_11375</name>
</gene>
<comment type="caution">
    <text evidence="10">The sequence shown here is derived from an EMBL/GenBank/DDBJ whole genome shotgun (WGS) entry which is preliminary data.</text>
</comment>
<comment type="subcellular location">
    <subcellularLocation>
        <location evidence="1">Bacterial flagellum basal body</location>
    </subcellularLocation>
    <subcellularLocation>
        <location evidence="2">Secreted</location>
    </subcellularLocation>
</comment>
<dbReference type="GO" id="GO:0044780">
    <property type="term" value="P:bacterial-type flagellum assembly"/>
    <property type="evidence" value="ECO:0007669"/>
    <property type="project" value="InterPro"/>
</dbReference>
<evidence type="ECO:0000256" key="3">
    <source>
        <dbReference type="ARBA" id="ARBA00009677"/>
    </source>
</evidence>
<dbReference type="GO" id="GO:0009424">
    <property type="term" value="C:bacterial-type flagellum hook"/>
    <property type="evidence" value="ECO:0007669"/>
    <property type="project" value="InterPro"/>
</dbReference>
<feature type="domain" description="Flagellar hook-associated protein FlgK helical" evidence="9">
    <location>
        <begin position="95"/>
        <end position="322"/>
    </location>
</feature>
<dbReference type="InterPro" id="IPR053927">
    <property type="entry name" value="FlgK_helical"/>
</dbReference>
<protein>
    <recommendedName>
        <fullName evidence="4">Flagellar hook-associated protein 1</fullName>
    </recommendedName>
</protein>
<dbReference type="InterPro" id="IPR001444">
    <property type="entry name" value="Flag_bb_rod_N"/>
</dbReference>
<dbReference type="NCBIfam" id="TIGR02492">
    <property type="entry name" value="flgK_ends"/>
    <property type="match status" value="1"/>
</dbReference>
<organism evidence="10 11">
    <name type="scientific">Stakelama marina</name>
    <dbReference type="NCBI Taxonomy" id="2826939"/>
    <lineage>
        <taxon>Bacteria</taxon>
        <taxon>Pseudomonadati</taxon>
        <taxon>Pseudomonadota</taxon>
        <taxon>Alphaproteobacteria</taxon>
        <taxon>Sphingomonadales</taxon>
        <taxon>Sphingomonadaceae</taxon>
        <taxon>Stakelama</taxon>
    </lineage>
</organism>
<keyword evidence="10" id="KW-0282">Flagellum</keyword>
<dbReference type="InterPro" id="IPR010930">
    <property type="entry name" value="Flg_bb/hook_C_dom"/>
</dbReference>
<evidence type="ECO:0000259" key="7">
    <source>
        <dbReference type="Pfam" id="PF00460"/>
    </source>
</evidence>
<dbReference type="PANTHER" id="PTHR30033">
    <property type="entry name" value="FLAGELLAR HOOK-ASSOCIATED PROTEIN 1"/>
    <property type="match status" value="1"/>
</dbReference>
<dbReference type="GO" id="GO:0009425">
    <property type="term" value="C:bacterial-type flagellum basal body"/>
    <property type="evidence" value="ECO:0007669"/>
    <property type="project" value="UniProtKB-SubCell"/>
</dbReference>
<dbReference type="PANTHER" id="PTHR30033:SF2">
    <property type="entry name" value="FLAGELLAR HOOK PROTEIN"/>
    <property type="match status" value="1"/>
</dbReference>
<keyword evidence="10" id="KW-0969">Cilium</keyword>
<evidence type="ECO:0000256" key="2">
    <source>
        <dbReference type="ARBA" id="ARBA00004613"/>
    </source>
</evidence>
<evidence type="ECO:0000256" key="5">
    <source>
        <dbReference type="ARBA" id="ARBA00022525"/>
    </source>
</evidence>
<dbReference type="RefSeq" id="WP_284054355.1">
    <property type="nucleotide sequence ID" value="NZ_JAGRQC010000003.1"/>
</dbReference>
<comment type="similarity">
    <text evidence="3">Belongs to the flagella basal body rod proteins family.</text>
</comment>
<dbReference type="GO" id="GO:0005198">
    <property type="term" value="F:structural molecule activity"/>
    <property type="evidence" value="ECO:0007669"/>
    <property type="project" value="InterPro"/>
</dbReference>
<dbReference type="Pfam" id="PF22638">
    <property type="entry name" value="FlgK_D1"/>
    <property type="match status" value="1"/>
</dbReference>
<dbReference type="GO" id="GO:0005576">
    <property type="term" value="C:extracellular region"/>
    <property type="evidence" value="ECO:0007669"/>
    <property type="project" value="UniProtKB-SubCell"/>
</dbReference>
<evidence type="ECO:0000256" key="6">
    <source>
        <dbReference type="ARBA" id="ARBA00023143"/>
    </source>
</evidence>
<evidence type="ECO:0000259" key="8">
    <source>
        <dbReference type="Pfam" id="PF06429"/>
    </source>
</evidence>
<proteinExistence type="inferred from homology"/>
<dbReference type="AlphaFoldDB" id="A0A8T4IDL6"/>
<accession>A0A8T4IDL6</accession>
<dbReference type="EMBL" id="JAGRQC010000003">
    <property type="protein sequence ID" value="MBR0553108.1"/>
    <property type="molecule type" value="Genomic_DNA"/>
</dbReference>
<feature type="domain" description="Flagellar basal body rod protein N-terminal" evidence="7">
    <location>
        <begin position="7"/>
        <end position="34"/>
    </location>
</feature>
<keyword evidence="5" id="KW-0964">Secreted</keyword>
<keyword evidence="6" id="KW-0975">Bacterial flagellum</keyword>
<evidence type="ECO:0000256" key="1">
    <source>
        <dbReference type="ARBA" id="ARBA00004117"/>
    </source>
</evidence>
<evidence type="ECO:0000256" key="4">
    <source>
        <dbReference type="ARBA" id="ARBA00016244"/>
    </source>
</evidence>
<evidence type="ECO:0000259" key="9">
    <source>
        <dbReference type="Pfam" id="PF22638"/>
    </source>
</evidence>
<feature type="domain" description="Flagellar basal-body/hook protein C-terminal" evidence="8">
    <location>
        <begin position="408"/>
        <end position="446"/>
    </location>
</feature>
<name>A0A8T4IDL6_9SPHN</name>
<dbReference type="Proteomes" id="UP000676996">
    <property type="component" value="Unassembled WGS sequence"/>
</dbReference>
<evidence type="ECO:0000313" key="10">
    <source>
        <dbReference type="EMBL" id="MBR0553108.1"/>
    </source>
</evidence>
<evidence type="ECO:0000313" key="11">
    <source>
        <dbReference type="Proteomes" id="UP000676996"/>
    </source>
</evidence>
<dbReference type="Pfam" id="PF06429">
    <property type="entry name" value="Flg_bbr_C"/>
    <property type="match status" value="1"/>
</dbReference>
<sequence>MSDLLSIGASGVRAYQSAMTTVSENIANVGTTGYARRSTDLSEISAAESFRTRSVLSGQGVSINGISRAADPFRSAEVRSAQSDLSRTSTGVATLERIDSSLTDYQLSDRLTAFFAAAKSVAADPSATGPRAAMLESAQGVASAFAGSGRALDAAANEIDTHAKQSLDQLNQLTGALAKVNSSLGRTAADNSGHAQLLDERDRILESMSKITDISVDIDTAGRASVRGGGSAGPMLVQGDIASTVSYSRNATGAVSLAVSRLGTTSALTPTGGELAGIVDGAQRIAAASEQLDTIAKDFVDGINAVQAGGNDLSGNPGAAMFAMSGGASTMTMPMTDPGAIAAAGPSGGARDNSNVANLDAFRTSGNIENRITDLVTDNASALSGRRAVSDVQTAIKDKATAARDSVAGVNLDEEAVDLLRFQQAYQASSRVIQVARESLQSLLNIG</sequence>
<keyword evidence="10" id="KW-0966">Cell projection</keyword>
<dbReference type="InterPro" id="IPR002371">
    <property type="entry name" value="FlgK"/>
</dbReference>